<evidence type="ECO:0000256" key="9">
    <source>
        <dbReference type="ARBA" id="ARBA00023242"/>
    </source>
</evidence>
<dbReference type="FunFam" id="1.20.1270.10:FF:000002">
    <property type="entry name" value="Heat shock 70 kDa protein 4"/>
    <property type="match status" value="1"/>
</dbReference>
<dbReference type="EMBL" id="RXIC02000021">
    <property type="protein sequence ID" value="KAB1218584.1"/>
    <property type="molecule type" value="Genomic_DNA"/>
</dbReference>
<dbReference type="Gene3D" id="1.20.1270.10">
    <property type="match status" value="1"/>
</dbReference>
<dbReference type="GO" id="GO:0005524">
    <property type="term" value="F:ATP binding"/>
    <property type="evidence" value="ECO:0007669"/>
    <property type="project" value="UniProtKB-KW"/>
</dbReference>
<dbReference type="InterPro" id="IPR013126">
    <property type="entry name" value="Hsp_70_fam"/>
</dbReference>
<accession>A0A6A1W013</accession>
<dbReference type="Gene3D" id="3.90.640.10">
    <property type="entry name" value="Actin, Chain A, domain 4"/>
    <property type="match status" value="1"/>
</dbReference>
<dbReference type="InterPro" id="IPR029048">
    <property type="entry name" value="HSP70_C_sf"/>
</dbReference>
<dbReference type="GO" id="GO:0005634">
    <property type="term" value="C:nucleus"/>
    <property type="evidence" value="ECO:0007669"/>
    <property type="project" value="UniProtKB-SubCell"/>
</dbReference>
<dbReference type="FunFam" id="3.30.30.30:FF:000002">
    <property type="entry name" value="Heat shock 70 kDa protein 4"/>
    <property type="match status" value="1"/>
</dbReference>
<dbReference type="Gene3D" id="3.30.420.40">
    <property type="match status" value="2"/>
</dbReference>
<gene>
    <name evidence="14" type="ORF">CJ030_MR1G008433</name>
    <name evidence="13" type="ORF">CJ030_MR3G026464</name>
</gene>
<dbReference type="Pfam" id="PF00012">
    <property type="entry name" value="HSP70"/>
    <property type="match status" value="1"/>
</dbReference>
<evidence type="ECO:0000256" key="8">
    <source>
        <dbReference type="ARBA" id="ARBA00023186"/>
    </source>
</evidence>
<dbReference type="InterPro" id="IPR029047">
    <property type="entry name" value="HSP70_peptide-bd_sf"/>
</dbReference>
<sequence length="861" mass="95053">MSVVGFDFGNESGIVAVARQRGIDVVLNDESKRETPAIVCFGEKQRFIGTAGAASTMMNPKNAISQIKRLIGRQFNDPELQRDLKSLPFTVTEGPDGYPLIHARYLGEVKTFTPTQVLGMVFSNLKTIAEKNLNTAVVDCCIGIPVYFTDLQRRAVLDAATIAGLHPLRLLHETTATALAYGIYKTDLPENDQLNVAFVDIGHASMQVCIAGFKKGQLKVLAHSFDRSLGGRDFDEVLFHHFAAKFRDEYKIDVLQNARACLRLRAACEKLKKVLSANPEAPLNIECLMDEKDVRGFIKREEFEQISIPILERVKRPLEKALADADLAIENVHTVEVVGSGSRVPAVIKILTEFFKKEPRRTMNASECVARGCALECAILSPTFKVREFQVNDSFPFSISLSWKGAAPDAQNGTAENQQSSVVFPKGNPIPSVKMLTFYRTGTFSVDMQYADVSELQAPAKISTYTIGPFQCTKSERAKVRVKTRLNLHGIVSVESATLLEEEELEVPVSKEPAKEDAKMDTDEAHNDAAAPSFSETDINMQDAKGTADASGVENGIPDLGDKTVQMETDPKVEAPKKKVKKTNIPVSELVYGGMVPADVQKAIEKEFEMALQDRVMEETKDRKNAVEAYVYEMRNKLSDKYQEFVTDSEREEFVSKLQVVEDWLYEEGEDETKGVYIAKLEELKKQGDPVEERYKEHVNRGAVIDQLIHCINSYREAAVANDPKFDHIDITEKEKVLNECVVAEAWLREKRLQQDSLPKYANPVLTSADVLKKTQALDGFCRPIMTKPRPAPAKPATPETPATPPPQTSEQQAPGGDADSNTNPTASANASTHERAADGSGEVPPASAEPMETDTSTTSA</sequence>
<dbReference type="PRINTS" id="PR00301">
    <property type="entry name" value="HEATSHOCK70"/>
</dbReference>
<reference evidence="13 15" key="2">
    <citation type="journal article" date="2019" name="Plant Biotechnol. J.">
        <title>The red bayberry genome and genetic basis of sex determination.</title>
        <authorList>
            <person name="Jia H.M."/>
            <person name="Jia H.J."/>
            <person name="Cai Q.L."/>
            <person name="Wang Y."/>
            <person name="Zhao H.B."/>
            <person name="Yang W.F."/>
            <person name="Wang G.Y."/>
            <person name="Li Y.H."/>
            <person name="Zhan D.L."/>
            <person name="Shen Y.T."/>
            <person name="Niu Q.F."/>
            <person name="Chang L."/>
            <person name="Qiu J."/>
            <person name="Zhao L."/>
            <person name="Xie H.B."/>
            <person name="Fu W.Y."/>
            <person name="Jin J."/>
            <person name="Li X.W."/>
            <person name="Jiao Y."/>
            <person name="Zhou C.C."/>
            <person name="Tu T."/>
            <person name="Chai C.Y."/>
            <person name="Gao J.L."/>
            <person name="Fan L.J."/>
            <person name="van de Weg E."/>
            <person name="Wang J.Y."/>
            <person name="Gao Z.S."/>
        </authorList>
    </citation>
    <scope>NUCLEOTIDE SEQUENCE [LARGE SCALE GENOMIC DNA]</scope>
    <source>
        <tissue evidence="13">Leaves</tissue>
    </source>
</reference>
<reference evidence="13" key="3">
    <citation type="submission" date="2019-09" db="EMBL/GenBank/DDBJ databases">
        <authorList>
            <person name="Gao Z."/>
        </authorList>
    </citation>
    <scope>NUCLEOTIDE SEQUENCE</scope>
    <source>
        <tissue evidence="13">Leaves</tissue>
    </source>
</reference>
<evidence type="ECO:0000256" key="5">
    <source>
        <dbReference type="ARBA" id="ARBA00022741"/>
    </source>
</evidence>
<feature type="region of interest" description="Disordered" evidence="12">
    <location>
        <begin position="783"/>
        <end position="861"/>
    </location>
</feature>
<dbReference type="Gene3D" id="2.60.34.10">
    <property type="entry name" value="Substrate Binding Domain Of DNAk, Chain A, domain 1"/>
    <property type="match status" value="1"/>
</dbReference>
<dbReference type="FunFam" id="3.90.640.10:FF:000004">
    <property type="entry name" value="Heat shock 70 kDa protein 4"/>
    <property type="match status" value="1"/>
</dbReference>
<evidence type="ECO:0000256" key="7">
    <source>
        <dbReference type="ARBA" id="ARBA00023016"/>
    </source>
</evidence>
<dbReference type="FunFam" id="3.30.420.40:FF:000171">
    <property type="entry name" value="Heat shock 70 kDa protein 4"/>
    <property type="match status" value="2"/>
</dbReference>
<dbReference type="PANTHER" id="PTHR45639">
    <property type="entry name" value="HSC70CB, ISOFORM G-RELATED"/>
    <property type="match status" value="1"/>
</dbReference>
<feature type="compositionally biased region" description="Basic and acidic residues" evidence="12">
    <location>
        <begin position="512"/>
        <end position="527"/>
    </location>
</feature>
<evidence type="ECO:0000256" key="1">
    <source>
        <dbReference type="ARBA" id="ARBA00004123"/>
    </source>
</evidence>
<evidence type="ECO:0000256" key="3">
    <source>
        <dbReference type="ARBA" id="ARBA00022490"/>
    </source>
</evidence>
<comment type="caution">
    <text evidence="13">The sequence shown here is derived from an EMBL/GenBank/DDBJ whole genome shotgun (WGS) entry which is preliminary data.</text>
</comment>
<keyword evidence="4" id="KW-0597">Phosphoprotein</keyword>
<dbReference type="Gene3D" id="3.30.30.30">
    <property type="match status" value="1"/>
</dbReference>
<dbReference type="GO" id="GO:0140662">
    <property type="term" value="F:ATP-dependent protein folding chaperone"/>
    <property type="evidence" value="ECO:0007669"/>
    <property type="project" value="InterPro"/>
</dbReference>
<evidence type="ECO:0000256" key="4">
    <source>
        <dbReference type="ARBA" id="ARBA00022553"/>
    </source>
</evidence>
<name>A0A6A1W013_9ROSI</name>
<keyword evidence="9" id="KW-0539">Nucleus</keyword>
<dbReference type="InterPro" id="IPR043129">
    <property type="entry name" value="ATPase_NBD"/>
</dbReference>
<dbReference type="CDD" id="cd24095">
    <property type="entry name" value="ASKHA_NBD_HSP70_AtHsp70-14-like"/>
    <property type="match status" value="1"/>
</dbReference>
<dbReference type="PANTHER" id="PTHR45639:SF4">
    <property type="entry name" value="HSC70CB, ISOFORM G"/>
    <property type="match status" value="1"/>
</dbReference>
<dbReference type="Proteomes" id="UP000516437">
    <property type="component" value="Chromosome 3"/>
</dbReference>
<keyword evidence="7 13" id="KW-0346">Stress response</keyword>
<dbReference type="EMBL" id="RXIC02000019">
    <property type="protein sequence ID" value="KAB1226718.1"/>
    <property type="molecule type" value="Genomic_DNA"/>
</dbReference>
<keyword evidence="6" id="KW-0067">ATP-binding</keyword>
<keyword evidence="15" id="KW-1185">Reference proteome</keyword>
<keyword evidence="3" id="KW-0963">Cytoplasm</keyword>
<organism evidence="13 15">
    <name type="scientific">Morella rubra</name>
    <name type="common">Chinese bayberry</name>
    <dbReference type="NCBI Taxonomy" id="262757"/>
    <lineage>
        <taxon>Eukaryota</taxon>
        <taxon>Viridiplantae</taxon>
        <taxon>Streptophyta</taxon>
        <taxon>Embryophyta</taxon>
        <taxon>Tracheophyta</taxon>
        <taxon>Spermatophyta</taxon>
        <taxon>Magnoliopsida</taxon>
        <taxon>eudicotyledons</taxon>
        <taxon>Gunneridae</taxon>
        <taxon>Pentapetalae</taxon>
        <taxon>rosids</taxon>
        <taxon>fabids</taxon>
        <taxon>Fagales</taxon>
        <taxon>Myricaceae</taxon>
        <taxon>Morella</taxon>
    </lineage>
</organism>
<dbReference type="OrthoDB" id="434160at2759"/>
<protein>
    <submittedName>
        <fullName evidence="13">Heat shock 70 kDa protein 15</fullName>
    </submittedName>
</protein>
<dbReference type="FunFam" id="2.60.34.10:FF:000031">
    <property type="entry name" value="Heat shock 70 kDa protein 14"/>
    <property type="match status" value="1"/>
</dbReference>
<dbReference type="Proteomes" id="UP000516437">
    <property type="component" value="Chromosome 1"/>
</dbReference>
<evidence type="ECO:0000256" key="12">
    <source>
        <dbReference type="SAM" id="MobiDB-lite"/>
    </source>
</evidence>
<reference evidence="13" key="1">
    <citation type="submission" date="2018-07" db="EMBL/GenBank/DDBJ databases">
        <authorList>
            <person name="Gao Z.-S."/>
            <person name="Jia H.-M."/>
            <person name="Jia H.-J."/>
            <person name="Cai Q.-L."/>
            <person name="Wang Y."/>
            <person name="Zhao H.-B."/>
        </authorList>
    </citation>
    <scope>NUCLEOTIDE SEQUENCE</scope>
    <source>
        <tissue evidence="13">Leaves</tissue>
    </source>
</reference>
<dbReference type="GO" id="GO:0005829">
    <property type="term" value="C:cytosol"/>
    <property type="evidence" value="ECO:0007669"/>
    <property type="project" value="TreeGrafter"/>
</dbReference>
<evidence type="ECO:0000256" key="11">
    <source>
        <dbReference type="ARBA" id="ARBA00061090"/>
    </source>
</evidence>
<comment type="similarity">
    <text evidence="11">Belongs to the heat shock protein 70 (TC 1.A.33) family. HSP110/SSE subfamily.</text>
</comment>
<evidence type="ECO:0000256" key="6">
    <source>
        <dbReference type="ARBA" id="ARBA00022840"/>
    </source>
</evidence>
<dbReference type="SUPFAM" id="SSF100920">
    <property type="entry name" value="Heat shock protein 70kD (HSP70), peptide-binding domain"/>
    <property type="match status" value="1"/>
</dbReference>
<dbReference type="AlphaFoldDB" id="A0A6A1W013"/>
<evidence type="ECO:0000313" key="13">
    <source>
        <dbReference type="EMBL" id="KAB1218584.1"/>
    </source>
</evidence>
<evidence type="ECO:0000313" key="14">
    <source>
        <dbReference type="EMBL" id="KAB1226718.1"/>
    </source>
</evidence>
<feature type="region of interest" description="Disordered" evidence="12">
    <location>
        <begin position="504"/>
        <end position="527"/>
    </location>
</feature>
<feature type="compositionally biased region" description="Polar residues" evidence="12">
    <location>
        <begin position="820"/>
        <end position="832"/>
    </location>
</feature>
<proteinExistence type="inferred from homology"/>
<evidence type="ECO:0000256" key="2">
    <source>
        <dbReference type="ARBA" id="ARBA00004496"/>
    </source>
</evidence>
<dbReference type="SUPFAM" id="SSF53067">
    <property type="entry name" value="Actin-like ATPase domain"/>
    <property type="match status" value="2"/>
</dbReference>
<evidence type="ECO:0000256" key="10">
    <source>
        <dbReference type="ARBA" id="ARBA00055614"/>
    </source>
</evidence>
<comment type="subcellular location">
    <subcellularLocation>
        <location evidence="2">Cytoplasm</location>
    </subcellularLocation>
    <subcellularLocation>
        <location evidence="1">Nucleus</location>
    </subcellularLocation>
</comment>
<comment type="function">
    <text evidence="10">In cooperation with other chaperones, Hsp70s are key components that facilitate folding of de novo synthesized proteins, assist translocation of precursor proteins into organelles, and are responsible for degradation of damaged protein under stress conditions.</text>
</comment>
<dbReference type="SUPFAM" id="SSF100934">
    <property type="entry name" value="Heat shock protein 70kD (HSP70), C-terminal subdomain"/>
    <property type="match status" value="2"/>
</dbReference>
<keyword evidence="5" id="KW-0547">Nucleotide-binding</keyword>
<evidence type="ECO:0000313" key="15">
    <source>
        <dbReference type="Proteomes" id="UP000516437"/>
    </source>
</evidence>
<keyword evidence="8" id="KW-0143">Chaperone</keyword>